<dbReference type="NCBIfam" id="TIGR00369">
    <property type="entry name" value="unchar_dom_1"/>
    <property type="match status" value="1"/>
</dbReference>
<evidence type="ECO:0000259" key="3">
    <source>
        <dbReference type="Pfam" id="PF03061"/>
    </source>
</evidence>
<dbReference type="PANTHER" id="PTHR21660:SF1">
    <property type="entry name" value="ACYL-COENZYME A THIOESTERASE 13"/>
    <property type="match status" value="1"/>
</dbReference>
<reference evidence="4" key="1">
    <citation type="submission" date="2020-10" db="EMBL/GenBank/DDBJ databases">
        <title>Microbiome of the Black Sea water column analyzed by genome centric metagenomics.</title>
        <authorList>
            <person name="Cabello-Yeves P.J."/>
            <person name="Callieri C."/>
            <person name="Picazo A."/>
            <person name="Mehrshad M."/>
            <person name="Haro-Moreno J.M."/>
            <person name="Roda-Garcia J."/>
            <person name="Dzembekova N."/>
            <person name="Slabakova V."/>
            <person name="Slabakova N."/>
            <person name="Moncheva S."/>
            <person name="Rodriguez-Valera F."/>
        </authorList>
    </citation>
    <scope>NUCLEOTIDE SEQUENCE</scope>
    <source>
        <strain evidence="4">BS307-5m-G47</strain>
    </source>
</reference>
<dbReference type="InterPro" id="IPR006683">
    <property type="entry name" value="Thioestr_dom"/>
</dbReference>
<dbReference type="Gene3D" id="3.10.129.10">
    <property type="entry name" value="Hotdog Thioesterase"/>
    <property type="match status" value="1"/>
</dbReference>
<name>A0A937IGN1_9GAMM</name>
<dbReference type="InterPro" id="IPR003736">
    <property type="entry name" value="PAAI_dom"/>
</dbReference>
<dbReference type="SUPFAM" id="SSF54637">
    <property type="entry name" value="Thioesterase/thiol ester dehydrase-isomerase"/>
    <property type="match status" value="1"/>
</dbReference>
<dbReference type="GO" id="GO:0047617">
    <property type="term" value="F:fatty acyl-CoA hydrolase activity"/>
    <property type="evidence" value="ECO:0007669"/>
    <property type="project" value="InterPro"/>
</dbReference>
<keyword evidence="2" id="KW-0378">Hydrolase</keyword>
<dbReference type="AlphaFoldDB" id="A0A937IGN1"/>
<evidence type="ECO:0000313" key="5">
    <source>
        <dbReference type="Proteomes" id="UP000704935"/>
    </source>
</evidence>
<accession>A0A937IGN1</accession>
<dbReference type="Pfam" id="PF03061">
    <property type="entry name" value="4HBT"/>
    <property type="match status" value="1"/>
</dbReference>
<sequence length="139" mass="15369">MEVDISSILEFHKKNSGTGKIFNFSLIKYEKGKLELSAEFSDMTLNPDGSVQGGMMTSMLDDVTALLLINELGGIYPASVNLHSHHHRPLFKGKVTAKAEIIKIGKTIATVKGEIYNAEGKLATTLMHTIFIYQDRRSI</sequence>
<comment type="similarity">
    <text evidence="1">Belongs to the thioesterase PaaI family.</text>
</comment>
<dbReference type="InterPro" id="IPR039298">
    <property type="entry name" value="ACOT13"/>
</dbReference>
<dbReference type="CDD" id="cd03443">
    <property type="entry name" value="PaaI_thioesterase"/>
    <property type="match status" value="1"/>
</dbReference>
<dbReference type="PANTHER" id="PTHR21660">
    <property type="entry name" value="THIOESTERASE SUPERFAMILY MEMBER-RELATED"/>
    <property type="match status" value="1"/>
</dbReference>
<evidence type="ECO:0000256" key="1">
    <source>
        <dbReference type="ARBA" id="ARBA00008324"/>
    </source>
</evidence>
<dbReference type="InterPro" id="IPR029069">
    <property type="entry name" value="HotDog_dom_sf"/>
</dbReference>
<evidence type="ECO:0000313" key="4">
    <source>
        <dbReference type="EMBL" id="MBL6820264.1"/>
    </source>
</evidence>
<protein>
    <submittedName>
        <fullName evidence="4">PaaI family thioesterase</fullName>
    </submittedName>
</protein>
<proteinExistence type="inferred from homology"/>
<comment type="caution">
    <text evidence="4">The sequence shown here is derived from an EMBL/GenBank/DDBJ whole genome shotgun (WGS) entry which is preliminary data.</text>
</comment>
<organism evidence="4 5">
    <name type="scientific">SAR86 cluster bacterium</name>
    <dbReference type="NCBI Taxonomy" id="2030880"/>
    <lineage>
        <taxon>Bacteria</taxon>
        <taxon>Pseudomonadati</taxon>
        <taxon>Pseudomonadota</taxon>
        <taxon>Gammaproteobacteria</taxon>
        <taxon>SAR86 cluster</taxon>
    </lineage>
</organism>
<dbReference type="Proteomes" id="UP000704935">
    <property type="component" value="Unassembled WGS sequence"/>
</dbReference>
<gene>
    <name evidence="4" type="ORF">ISQ61_03335</name>
</gene>
<feature type="domain" description="Thioesterase" evidence="3">
    <location>
        <begin position="49"/>
        <end position="123"/>
    </location>
</feature>
<dbReference type="EMBL" id="JADHQA010000015">
    <property type="protein sequence ID" value="MBL6820264.1"/>
    <property type="molecule type" value="Genomic_DNA"/>
</dbReference>
<evidence type="ECO:0000256" key="2">
    <source>
        <dbReference type="ARBA" id="ARBA00022801"/>
    </source>
</evidence>